<accession>A0A917F572</accession>
<dbReference type="PROSITE" id="PS51077">
    <property type="entry name" value="HTH_ICLR"/>
    <property type="match status" value="1"/>
</dbReference>
<keyword evidence="5" id="KW-1185">Reference proteome</keyword>
<dbReference type="Gene3D" id="1.10.10.10">
    <property type="entry name" value="Winged helix-like DNA-binding domain superfamily/Winged helix DNA-binding domain"/>
    <property type="match status" value="1"/>
</dbReference>
<feature type="domain" description="HTH iclR-type" evidence="3">
    <location>
        <begin position="7"/>
        <end position="67"/>
    </location>
</feature>
<dbReference type="InterPro" id="IPR036390">
    <property type="entry name" value="WH_DNA-bd_sf"/>
</dbReference>
<name>A0A917F572_9ACTN</name>
<dbReference type="Pfam" id="PF09339">
    <property type="entry name" value="HTH_IclR"/>
    <property type="match status" value="1"/>
</dbReference>
<dbReference type="InterPro" id="IPR050707">
    <property type="entry name" value="HTH_MetabolicPath_Reg"/>
</dbReference>
<sequence>MPDGEGSQTLERGLAVLVELSRHPSGLTTAEVAAACGLHRSITHRLLVSLVRTGFAVRSGDRYAVGATVRAVAGVAPALREVAEPVLTALAQEIDATASLVEVRGGFAVTTVVAEPPTDGPRFSYRLGNRDPLDRGAGGLAALASGPPRDGEPDRVAEVRAAGVVTTHAELNPGAYGVAAPVRGWPVRAAVNVVTAAPAVAETAVEAIRRAVEEIGSP</sequence>
<dbReference type="AlphaFoldDB" id="A0A917F572"/>
<dbReference type="GO" id="GO:0045892">
    <property type="term" value="P:negative regulation of DNA-templated transcription"/>
    <property type="evidence" value="ECO:0007669"/>
    <property type="project" value="TreeGrafter"/>
</dbReference>
<dbReference type="EMBL" id="BMKQ01000001">
    <property type="protein sequence ID" value="GGF49271.1"/>
    <property type="molecule type" value="Genomic_DNA"/>
</dbReference>
<dbReference type="InterPro" id="IPR036388">
    <property type="entry name" value="WH-like_DNA-bd_sf"/>
</dbReference>
<protein>
    <submittedName>
        <fullName evidence="4">Transcriptional regulator</fullName>
    </submittedName>
</protein>
<dbReference type="GO" id="GO:0003677">
    <property type="term" value="F:DNA binding"/>
    <property type="evidence" value="ECO:0007669"/>
    <property type="project" value="InterPro"/>
</dbReference>
<reference evidence="4" key="2">
    <citation type="submission" date="2020-09" db="EMBL/GenBank/DDBJ databases">
        <authorList>
            <person name="Sun Q."/>
            <person name="Zhou Y."/>
        </authorList>
    </citation>
    <scope>NUCLEOTIDE SEQUENCE</scope>
    <source>
        <strain evidence="4">CGMCC 1.16067</strain>
    </source>
</reference>
<dbReference type="InterPro" id="IPR029016">
    <property type="entry name" value="GAF-like_dom_sf"/>
</dbReference>
<evidence type="ECO:0000256" key="2">
    <source>
        <dbReference type="ARBA" id="ARBA00023163"/>
    </source>
</evidence>
<evidence type="ECO:0000313" key="5">
    <source>
        <dbReference type="Proteomes" id="UP000649179"/>
    </source>
</evidence>
<dbReference type="SUPFAM" id="SSF46785">
    <property type="entry name" value="Winged helix' DNA-binding domain"/>
    <property type="match status" value="1"/>
</dbReference>
<dbReference type="Gene3D" id="3.30.450.40">
    <property type="match status" value="2"/>
</dbReference>
<dbReference type="RefSeq" id="WP_188779980.1">
    <property type="nucleotide sequence ID" value="NZ_BMKQ01000001.1"/>
</dbReference>
<evidence type="ECO:0000313" key="4">
    <source>
        <dbReference type="EMBL" id="GGF49271.1"/>
    </source>
</evidence>
<dbReference type="GO" id="GO:0003700">
    <property type="term" value="F:DNA-binding transcription factor activity"/>
    <property type="evidence" value="ECO:0007669"/>
    <property type="project" value="TreeGrafter"/>
</dbReference>
<dbReference type="SMART" id="SM00346">
    <property type="entry name" value="HTH_ICLR"/>
    <property type="match status" value="1"/>
</dbReference>
<dbReference type="InterPro" id="IPR005471">
    <property type="entry name" value="Tscrpt_reg_IclR_N"/>
</dbReference>
<proteinExistence type="predicted"/>
<dbReference type="PANTHER" id="PTHR30136:SF24">
    <property type="entry name" value="HTH-TYPE TRANSCRIPTIONAL REPRESSOR ALLR"/>
    <property type="match status" value="1"/>
</dbReference>
<comment type="caution">
    <text evidence="4">The sequence shown here is derived from an EMBL/GenBank/DDBJ whole genome shotgun (WGS) entry which is preliminary data.</text>
</comment>
<evidence type="ECO:0000256" key="1">
    <source>
        <dbReference type="ARBA" id="ARBA00023015"/>
    </source>
</evidence>
<dbReference type="PANTHER" id="PTHR30136">
    <property type="entry name" value="HELIX-TURN-HELIX TRANSCRIPTIONAL REGULATOR, ICLR FAMILY"/>
    <property type="match status" value="1"/>
</dbReference>
<dbReference type="SUPFAM" id="SSF55781">
    <property type="entry name" value="GAF domain-like"/>
    <property type="match status" value="1"/>
</dbReference>
<reference evidence="4" key="1">
    <citation type="journal article" date="2014" name="Int. J. Syst. Evol. Microbiol.">
        <title>Complete genome sequence of Corynebacterium casei LMG S-19264T (=DSM 44701T), isolated from a smear-ripened cheese.</title>
        <authorList>
            <consortium name="US DOE Joint Genome Institute (JGI-PGF)"/>
            <person name="Walter F."/>
            <person name="Albersmeier A."/>
            <person name="Kalinowski J."/>
            <person name="Ruckert C."/>
        </authorList>
    </citation>
    <scope>NUCLEOTIDE SEQUENCE</scope>
    <source>
        <strain evidence="4">CGMCC 1.16067</strain>
    </source>
</reference>
<gene>
    <name evidence="4" type="ORF">GCM10011519_24020</name>
</gene>
<organism evidence="4 5">
    <name type="scientific">Marmoricola endophyticus</name>
    <dbReference type="NCBI Taxonomy" id="2040280"/>
    <lineage>
        <taxon>Bacteria</taxon>
        <taxon>Bacillati</taxon>
        <taxon>Actinomycetota</taxon>
        <taxon>Actinomycetes</taxon>
        <taxon>Propionibacteriales</taxon>
        <taxon>Nocardioidaceae</taxon>
        <taxon>Marmoricola</taxon>
    </lineage>
</organism>
<evidence type="ECO:0000259" key="3">
    <source>
        <dbReference type="PROSITE" id="PS51077"/>
    </source>
</evidence>
<keyword evidence="1" id="KW-0805">Transcription regulation</keyword>
<keyword evidence="2" id="KW-0804">Transcription</keyword>
<dbReference type="Proteomes" id="UP000649179">
    <property type="component" value="Unassembled WGS sequence"/>
</dbReference>